<gene>
    <name evidence="7" type="ORF">SAMN05660742_11748</name>
</gene>
<dbReference type="STRING" id="84035.SAMN05660742_11748"/>
<evidence type="ECO:0000256" key="4">
    <source>
        <dbReference type="ARBA" id="ARBA00023267"/>
    </source>
</evidence>
<dbReference type="EC" id="6.3.4.15" evidence="5"/>
<dbReference type="NCBIfam" id="TIGR00121">
    <property type="entry name" value="birA_ligase"/>
    <property type="match status" value="1"/>
</dbReference>
<keyword evidence="2" id="KW-0547">Nucleotide-binding</keyword>
<dbReference type="EMBL" id="FNZK01000017">
    <property type="protein sequence ID" value="SEJ79295.1"/>
    <property type="molecule type" value="Genomic_DNA"/>
</dbReference>
<dbReference type="GO" id="GO:0005737">
    <property type="term" value="C:cytoplasm"/>
    <property type="evidence" value="ECO:0007669"/>
    <property type="project" value="TreeGrafter"/>
</dbReference>
<dbReference type="GO" id="GO:0009249">
    <property type="term" value="P:protein lipoylation"/>
    <property type="evidence" value="ECO:0007669"/>
    <property type="project" value="UniProtKB-ARBA"/>
</dbReference>
<name>A0A1H7C113_9FIRM</name>
<dbReference type="InterPro" id="IPR004408">
    <property type="entry name" value="Biotin_CoA_COase_ligase"/>
</dbReference>
<dbReference type="PANTHER" id="PTHR12835:SF5">
    <property type="entry name" value="BIOTIN--PROTEIN LIGASE"/>
    <property type="match status" value="1"/>
</dbReference>
<keyword evidence="3" id="KW-0067">ATP-binding</keyword>
<dbReference type="InterPro" id="IPR003142">
    <property type="entry name" value="BPL_C"/>
</dbReference>
<dbReference type="SUPFAM" id="SSF50037">
    <property type="entry name" value="C-terminal domain of transcriptional repressors"/>
    <property type="match status" value="1"/>
</dbReference>
<keyword evidence="4" id="KW-0092">Biotin</keyword>
<protein>
    <recommendedName>
        <fullName evidence="5">biotin--[biotin carboxyl-carrier protein] ligase</fullName>
        <ecNumber evidence="5">6.3.4.15</ecNumber>
    </recommendedName>
</protein>
<keyword evidence="8" id="KW-1185">Reference proteome</keyword>
<dbReference type="Proteomes" id="UP000199662">
    <property type="component" value="Unassembled WGS sequence"/>
</dbReference>
<accession>A0A1H7C113</accession>
<reference evidence="7 8" key="1">
    <citation type="submission" date="2016-10" db="EMBL/GenBank/DDBJ databases">
        <authorList>
            <person name="de Groot N.N."/>
        </authorList>
    </citation>
    <scope>NUCLEOTIDE SEQUENCE [LARGE SCALE GENOMIC DNA]</scope>
    <source>
        <strain evidence="7 8">DSM 2179</strain>
    </source>
</reference>
<dbReference type="InterPro" id="IPR045864">
    <property type="entry name" value="aa-tRNA-synth_II/BPL/LPL"/>
</dbReference>
<dbReference type="AlphaFoldDB" id="A0A1H7C113"/>
<dbReference type="PROSITE" id="PS51733">
    <property type="entry name" value="BPL_LPL_CATALYTIC"/>
    <property type="match status" value="1"/>
</dbReference>
<sequence length="260" mass="29262">MIDKKKYLLHKIVGKPLLYFDSLESTNITAAQMAQKGTGEGTIIQADFQLAGRGRLGRKWDSPPGKGLWFSLILRPRIEPQFGAQLTLLTAVSLVETIDIFANLRCCIKWPNDLLFGEKKIGGILSEMTLDEMGNIDYVIVGIGLNVNFTKIDFDKSVADTATSIYLQTGNLFDRSEVLLAFREIFEKHYELWLARGFEFVRERWLAYNCTLGKNVTVKDDGKVIFEGIAESIKSDGSLIVKATDGTRKEFDFGEISIRF</sequence>
<dbReference type="Pfam" id="PF03099">
    <property type="entry name" value="BPL_LplA_LipB"/>
    <property type="match status" value="1"/>
</dbReference>
<dbReference type="InterPro" id="IPR008988">
    <property type="entry name" value="Transcriptional_repressor_C"/>
</dbReference>
<dbReference type="RefSeq" id="WP_091833611.1">
    <property type="nucleotide sequence ID" value="NZ_FNZK01000017.1"/>
</dbReference>
<dbReference type="PANTHER" id="PTHR12835">
    <property type="entry name" value="BIOTIN PROTEIN LIGASE"/>
    <property type="match status" value="1"/>
</dbReference>
<dbReference type="Gene3D" id="3.30.930.10">
    <property type="entry name" value="Bira Bifunctional Protein, Domain 2"/>
    <property type="match status" value="1"/>
</dbReference>
<feature type="domain" description="BPL/LPL catalytic" evidence="6">
    <location>
        <begin position="2"/>
        <end position="194"/>
    </location>
</feature>
<proteinExistence type="predicted"/>
<dbReference type="Gene3D" id="2.30.30.100">
    <property type="match status" value="1"/>
</dbReference>
<dbReference type="Pfam" id="PF02237">
    <property type="entry name" value="BPL_C"/>
    <property type="match status" value="1"/>
</dbReference>
<keyword evidence="1 7" id="KW-0436">Ligase</keyword>
<evidence type="ECO:0000259" key="6">
    <source>
        <dbReference type="PROSITE" id="PS51733"/>
    </source>
</evidence>
<evidence type="ECO:0000256" key="1">
    <source>
        <dbReference type="ARBA" id="ARBA00022598"/>
    </source>
</evidence>
<dbReference type="CDD" id="cd16442">
    <property type="entry name" value="BPL"/>
    <property type="match status" value="1"/>
</dbReference>
<dbReference type="GO" id="GO:0016740">
    <property type="term" value="F:transferase activity"/>
    <property type="evidence" value="ECO:0007669"/>
    <property type="project" value="UniProtKB-ARBA"/>
</dbReference>
<evidence type="ECO:0000313" key="7">
    <source>
        <dbReference type="EMBL" id="SEJ79295.1"/>
    </source>
</evidence>
<evidence type="ECO:0000256" key="5">
    <source>
        <dbReference type="ARBA" id="ARBA00024227"/>
    </source>
</evidence>
<dbReference type="GO" id="GO:0005524">
    <property type="term" value="F:ATP binding"/>
    <property type="evidence" value="ECO:0007669"/>
    <property type="project" value="UniProtKB-KW"/>
</dbReference>
<evidence type="ECO:0000313" key="8">
    <source>
        <dbReference type="Proteomes" id="UP000199662"/>
    </source>
</evidence>
<dbReference type="GO" id="GO:0004077">
    <property type="term" value="F:biotin--[biotin carboxyl-carrier protein] ligase activity"/>
    <property type="evidence" value="ECO:0007669"/>
    <property type="project" value="UniProtKB-EC"/>
</dbReference>
<organism evidence="7 8">
    <name type="scientific">Propionispira arboris</name>
    <dbReference type="NCBI Taxonomy" id="84035"/>
    <lineage>
        <taxon>Bacteria</taxon>
        <taxon>Bacillati</taxon>
        <taxon>Bacillota</taxon>
        <taxon>Negativicutes</taxon>
        <taxon>Selenomonadales</taxon>
        <taxon>Selenomonadaceae</taxon>
        <taxon>Propionispira</taxon>
    </lineage>
</organism>
<evidence type="ECO:0000256" key="2">
    <source>
        <dbReference type="ARBA" id="ARBA00022741"/>
    </source>
</evidence>
<evidence type="ECO:0000256" key="3">
    <source>
        <dbReference type="ARBA" id="ARBA00022840"/>
    </source>
</evidence>
<dbReference type="SUPFAM" id="SSF55681">
    <property type="entry name" value="Class II aaRS and biotin synthetases"/>
    <property type="match status" value="1"/>
</dbReference>
<dbReference type="InterPro" id="IPR004143">
    <property type="entry name" value="BPL_LPL_catalytic"/>
</dbReference>